<reference evidence="12" key="2">
    <citation type="journal article" date="2023" name="BMC Genomics">
        <title>Pest status, molecular evolution, and epigenetic factors derived from the genome assembly of Frankliniella fusca, a thysanopteran phytovirus vector.</title>
        <authorList>
            <person name="Catto M.A."/>
            <person name="Labadie P.E."/>
            <person name="Jacobson A.L."/>
            <person name="Kennedy G.G."/>
            <person name="Srinivasan R."/>
            <person name="Hunt B.G."/>
        </authorList>
    </citation>
    <scope>NUCLEOTIDE SEQUENCE</scope>
    <source>
        <strain evidence="12">PL_HMW_Pooled</strain>
    </source>
</reference>
<feature type="region of interest" description="Disordered" evidence="9">
    <location>
        <begin position="399"/>
        <end position="563"/>
    </location>
</feature>
<feature type="compositionally biased region" description="Polar residues" evidence="9">
    <location>
        <begin position="399"/>
        <end position="414"/>
    </location>
</feature>
<dbReference type="EMBL" id="JAHWGI010000147">
    <property type="protein sequence ID" value="KAK3910064.1"/>
    <property type="molecule type" value="Genomic_DNA"/>
</dbReference>
<evidence type="ECO:0000256" key="3">
    <source>
        <dbReference type="ARBA" id="ARBA00022670"/>
    </source>
</evidence>
<dbReference type="InterPro" id="IPR028889">
    <property type="entry name" value="USP"/>
</dbReference>
<dbReference type="PROSITE" id="PS00972">
    <property type="entry name" value="USP_1"/>
    <property type="match status" value="1"/>
</dbReference>
<gene>
    <name evidence="12" type="ORF">KUF71_000642</name>
</gene>
<dbReference type="PANTHER" id="PTHR45639:SF3">
    <property type="entry name" value="HYPOXIA UP-REGULATED PROTEIN 1"/>
    <property type="match status" value="1"/>
</dbReference>
<dbReference type="GO" id="GO:0005524">
    <property type="term" value="F:ATP binding"/>
    <property type="evidence" value="ECO:0007669"/>
    <property type="project" value="UniProtKB-KW"/>
</dbReference>
<feature type="compositionally biased region" description="Basic and acidic residues" evidence="9">
    <location>
        <begin position="478"/>
        <end position="490"/>
    </location>
</feature>
<dbReference type="InterPro" id="IPR013126">
    <property type="entry name" value="Hsp_70_fam"/>
</dbReference>
<dbReference type="Gene3D" id="3.90.70.10">
    <property type="entry name" value="Cysteine proteinases"/>
    <property type="match status" value="2"/>
</dbReference>
<evidence type="ECO:0000256" key="7">
    <source>
        <dbReference type="ARBA" id="ARBA00023186"/>
    </source>
</evidence>
<evidence type="ECO:0000256" key="6">
    <source>
        <dbReference type="ARBA" id="ARBA00022840"/>
    </source>
</evidence>
<dbReference type="FunFam" id="3.30.420.40:FF:000028">
    <property type="entry name" value="heat shock 70 kDa protein-like"/>
    <property type="match status" value="1"/>
</dbReference>
<organism evidence="12 13">
    <name type="scientific">Frankliniella fusca</name>
    <dbReference type="NCBI Taxonomy" id="407009"/>
    <lineage>
        <taxon>Eukaryota</taxon>
        <taxon>Metazoa</taxon>
        <taxon>Ecdysozoa</taxon>
        <taxon>Arthropoda</taxon>
        <taxon>Hexapoda</taxon>
        <taxon>Insecta</taxon>
        <taxon>Pterygota</taxon>
        <taxon>Neoptera</taxon>
        <taxon>Paraneoptera</taxon>
        <taxon>Thysanoptera</taxon>
        <taxon>Terebrantia</taxon>
        <taxon>Thripoidea</taxon>
        <taxon>Thripidae</taxon>
        <taxon>Frankliniella</taxon>
    </lineage>
</organism>
<feature type="compositionally biased region" description="Basic and acidic residues" evidence="9">
    <location>
        <begin position="435"/>
        <end position="445"/>
    </location>
</feature>
<evidence type="ECO:0000256" key="9">
    <source>
        <dbReference type="SAM" id="MobiDB-lite"/>
    </source>
</evidence>
<dbReference type="PROSITE" id="PS50600">
    <property type="entry name" value="ULP_PROTEASE"/>
    <property type="match status" value="1"/>
</dbReference>
<dbReference type="GO" id="GO:0004843">
    <property type="term" value="F:cysteine-type deubiquitinase activity"/>
    <property type="evidence" value="ECO:0007669"/>
    <property type="project" value="InterPro"/>
</dbReference>
<name>A0AAE1GW35_9NEOP</name>
<comment type="similarity">
    <text evidence="1">Belongs to the peptidase C48 family.</text>
</comment>
<proteinExistence type="inferred from homology"/>
<evidence type="ECO:0000256" key="1">
    <source>
        <dbReference type="ARBA" id="ARBA00005234"/>
    </source>
</evidence>
<evidence type="ECO:0000259" key="10">
    <source>
        <dbReference type="PROSITE" id="PS50235"/>
    </source>
</evidence>
<evidence type="ECO:0000313" key="12">
    <source>
        <dbReference type="EMBL" id="KAK3910064.1"/>
    </source>
</evidence>
<dbReference type="Gene3D" id="3.30.420.40">
    <property type="match status" value="2"/>
</dbReference>
<feature type="region of interest" description="Disordered" evidence="9">
    <location>
        <begin position="734"/>
        <end position="785"/>
    </location>
</feature>
<evidence type="ECO:0000259" key="11">
    <source>
        <dbReference type="PROSITE" id="PS50600"/>
    </source>
</evidence>
<dbReference type="SUPFAM" id="SSF53067">
    <property type="entry name" value="Actin-like ATPase domain"/>
    <property type="match status" value="2"/>
</dbReference>
<dbReference type="Pfam" id="PF00443">
    <property type="entry name" value="UCH"/>
    <property type="match status" value="1"/>
</dbReference>
<dbReference type="GO" id="GO:0016579">
    <property type="term" value="P:protein deubiquitination"/>
    <property type="evidence" value="ECO:0007669"/>
    <property type="project" value="InterPro"/>
</dbReference>
<dbReference type="Pfam" id="PF00012">
    <property type="entry name" value="HSP70"/>
    <property type="match status" value="2"/>
</dbReference>
<comment type="similarity">
    <text evidence="2">Belongs to the heat shock protein 70 family.</text>
</comment>
<keyword evidence="3" id="KW-0645">Protease</keyword>
<dbReference type="Pfam" id="PF02902">
    <property type="entry name" value="Peptidase_C48"/>
    <property type="match status" value="1"/>
</dbReference>
<dbReference type="SUPFAM" id="SSF54001">
    <property type="entry name" value="Cysteine proteinases"/>
    <property type="match status" value="2"/>
</dbReference>
<evidence type="ECO:0000256" key="4">
    <source>
        <dbReference type="ARBA" id="ARBA00022741"/>
    </source>
</evidence>
<feature type="domain" description="USP" evidence="10">
    <location>
        <begin position="1093"/>
        <end position="1313"/>
    </location>
</feature>
<accession>A0AAE1GW35</accession>
<dbReference type="InterPro" id="IPR038765">
    <property type="entry name" value="Papain-like_cys_pep_sf"/>
</dbReference>
<dbReference type="GO" id="GO:0034663">
    <property type="term" value="C:endoplasmic reticulum chaperone complex"/>
    <property type="evidence" value="ECO:0007669"/>
    <property type="project" value="TreeGrafter"/>
</dbReference>
<dbReference type="Gene3D" id="3.40.395.10">
    <property type="entry name" value="Adenoviral Proteinase, Chain A"/>
    <property type="match status" value="1"/>
</dbReference>
<dbReference type="Proteomes" id="UP001219518">
    <property type="component" value="Unassembled WGS sequence"/>
</dbReference>
<keyword evidence="6" id="KW-0067">ATP-binding</keyword>
<keyword evidence="13" id="KW-1185">Reference proteome</keyword>
<reference evidence="12" key="1">
    <citation type="submission" date="2021-07" db="EMBL/GenBank/DDBJ databases">
        <authorList>
            <person name="Catto M.A."/>
            <person name="Jacobson A."/>
            <person name="Kennedy G."/>
            <person name="Labadie P."/>
            <person name="Hunt B.G."/>
            <person name="Srinivasan R."/>
        </authorList>
    </citation>
    <scope>NUCLEOTIDE SEQUENCE</scope>
    <source>
        <strain evidence="12">PL_HMW_Pooled</strain>
        <tissue evidence="12">Head</tissue>
    </source>
</reference>
<sequence length="1318" mass="147735">MEKALGIDFGTAYCVVAELNDGFAVVLENDVNQRSTPTCATVPGDSNEQWQFGESAVRLEVCYPVRTILRVKQHLGSVEDKILSNSIRPESVVAEILKFVLSTPLNFKRAALSIPAYFNASQKESFLTAVSDAGIEEIVLVDDVAAALASYAYSRNTNKTVVMVDSGAGGSSVAVASVKGNQVHLLQLSRLHLPGGDHFDSIMVDFIKDRILRNMNVRVSSTRDNIILRQYWEEAKRKLSRIPSTAIKAFLPDAYVEVNEEVSRLDFEGVCHDLIVSIVNEVMKTVTTSEVNEEDIQNVVLLGGSARVPHLRHLLQTALNRANISLFDPDEAVAKGLVLIGNFQVEISQQWVEKKSSWFTGCPLISSSLSPHKPYEDADQIDEGISMYVGFPLIAQDASAGNPTTVQDGRSPSVTGAREGDTQHLSMKTTSPEPWTEHRDVENSRPKSACSSAHSHVGRESQFSDKLGGETPLQFSPQRDDSDDLLHPDVEGCSSKPFGSESPFSDMLGSETPLEGCPPPDDNHDAPNRDAQKCSDQLDRTSRNDDIDSDLQTDNKATAETEKKITEREGQYQVDLNEVLLYRKTRRYPSRLRGKCNREGWTLSKNVESDTEDDDPDPFDMEKFKESLRPMDRFREEIDLAVEGNIKKAQDRQRRGYNKRHAGGKILKEGDEVFLINQRRRDRKGGNYEMPRSGPYIIVEISDRKNVTLKNKNGLILKNKYPLLDLEPYIIPPEREMKRATRPDTGGGDEKKGSTHEHEDAIQHTDKSNSEIQNNKIDANDTDEEVDTQKPVLLHQYTIDTDTDDTDKGVDIQKPVILNQNTIDTDDTDEEVQTQKPVLNYPREIGKEELNEFLKMEESTEILCIKGYKITTAELLMIHDKHWLNDMIINAYFDIICEVTNKGKVHFLSTFFMQKLSSSLSEAQKWTKNVSIYSKVNIFEFKTLLVPIHGRSNTHWSLCAIDNDEHSITYFDSLRCNVREESDAEMEAIHNFLKAEYSRKGNGLLPPYSKNYAQNPYQTDSCDCGVFVCFFGRRLAEGRSCQAPSSHISNMRQQMAVELLAAKLLPENSWKVTLHEFVTSDGLDVSYSVKAQSGIQNLGNTCFISATLQLLFHCEPLLKVLKAAAPLADAKTITKELITAYDEYCNGNVLVPSELVKVVTGVLPRYRSGRQYDAEEFLNFLLQHISGEFEECARTFQATMNVKGKLLLESLIDIPPSNAVRDGNSRPFTADGKKVSNVVRQNMRLKASEVGYDFVGAISHLGASGASSHYVATVKVADKLIHFDDDKRTLRKTVSSMQKLNKEQAYVVMYCKTAEKKY</sequence>
<keyword evidence="7" id="KW-0143">Chaperone</keyword>
<dbReference type="GO" id="GO:0140662">
    <property type="term" value="F:ATP-dependent protein folding chaperone"/>
    <property type="evidence" value="ECO:0007669"/>
    <property type="project" value="InterPro"/>
</dbReference>
<dbReference type="InterPro" id="IPR043129">
    <property type="entry name" value="ATPase_NBD"/>
</dbReference>
<protein>
    <recommendedName>
        <fullName evidence="8">Hypoxia up-regulated protein 1</fullName>
    </recommendedName>
</protein>
<keyword evidence="5" id="KW-0378">Hydrolase</keyword>
<feature type="compositionally biased region" description="Basic and acidic residues" evidence="9">
    <location>
        <begin position="734"/>
        <end position="769"/>
    </location>
</feature>
<dbReference type="PROSITE" id="PS50235">
    <property type="entry name" value="USP_3"/>
    <property type="match status" value="1"/>
</dbReference>
<dbReference type="GO" id="GO:0030968">
    <property type="term" value="P:endoplasmic reticulum unfolded protein response"/>
    <property type="evidence" value="ECO:0007669"/>
    <property type="project" value="TreeGrafter"/>
</dbReference>
<dbReference type="GO" id="GO:0006508">
    <property type="term" value="P:proteolysis"/>
    <property type="evidence" value="ECO:0007669"/>
    <property type="project" value="UniProtKB-KW"/>
</dbReference>
<feature type="domain" description="Ubiquitin-like protease family profile" evidence="11">
    <location>
        <begin position="868"/>
        <end position="1035"/>
    </location>
</feature>
<evidence type="ECO:0000256" key="2">
    <source>
        <dbReference type="ARBA" id="ARBA00007381"/>
    </source>
</evidence>
<dbReference type="InterPro" id="IPR018200">
    <property type="entry name" value="USP_CS"/>
</dbReference>
<dbReference type="InterPro" id="IPR001394">
    <property type="entry name" value="Peptidase_C19_UCH"/>
</dbReference>
<evidence type="ECO:0000313" key="13">
    <source>
        <dbReference type="Proteomes" id="UP001219518"/>
    </source>
</evidence>
<feature type="compositionally biased region" description="Polar residues" evidence="9">
    <location>
        <begin position="423"/>
        <end position="433"/>
    </location>
</feature>
<comment type="caution">
    <text evidence="12">The sequence shown here is derived from an EMBL/GenBank/DDBJ whole genome shotgun (WGS) entry which is preliminary data.</text>
</comment>
<feature type="compositionally biased region" description="Basic and acidic residues" evidence="9">
    <location>
        <begin position="521"/>
        <end position="546"/>
    </location>
</feature>
<keyword evidence="4" id="KW-0547">Nucleotide-binding</keyword>
<evidence type="ECO:0000256" key="8">
    <source>
        <dbReference type="ARBA" id="ARBA00040503"/>
    </source>
</evidence>
<dbReference type="PANTHER" id="PTHR45639">
    <property type="entry name" value="HSC70CB, ISOFORM G-RELATED"/>
    <property type="match status" value="1"/>
</dbReference>
<evidence type="ECO:0000256" key="5">
    <source>
        <dbReference type="ARBA" id="ARBA00022801"/>
    </source>
</evidence>
<dbReference type="InterPro" id="IPR003653">
    <property type="entry name" value="Peptidase_C48_C"/>
</dbReference>
<dbReference type="PRINTS" id="PR00301">
    <property type="entry name" value="HEATSHOCK70"/>
</dbReference>
<dbReference type="Gene3D" id="3.90.640.10">
    <property type="entry name" value="Actin, Chain A, domain 4"/>
    <property type="match status" value="1"/>
</dbReference>